<dbReference type="PANTHER" id="PTHR44757">
    <property type="entry name" value="DIGUANYLATE CYCLASE DGCP"/>
    <property type="match status" value="1"/>
</dbReference>
<dbReference type="InterPro" id="IPR001638">
    <property type="entry name" value="Solute-binding_3/MltF_N"/>
</dbReference>
<dbReference type="PROSITE" id="PS50113">
    <property type="entry name" value="PAC"/>
    <property type="match status" value="2"/>
</dbReference>
<evidence type="ECO:0000259" key="4">
    <source>
        <dbReference type="PROSITE" id="PS50883"/>
    </source>
</evidence>
<reference evidence="6 7" key="1">
    <citation type="submission" date="2020-08" db="EMBL/GenBank/DDBJ databases">
        <title>Novel species isolated from subtropical streams in China.</title>
        <authorList>
            <person name="Lu H."/>
        </authorList>
    </citation>
    <scope>NUCLEOTIDE SEQUENCE [LARGE SCALE GENOMIC DNA]</scope>
    <source>
        <strain evidence="6 7">KACC 16656</strain>
    </source>
</reference>
<dbReference type="InterPro" id="IPR013656">
    <property type="entry name" value="PAS_4"/>
</dbReference>
<dbReference type="InterPro" id="IPR000160">
    <property type="entry name" value="GGDEF_dom"/>
</dbReference>
<dbReference type="CDD" id="cd01948">
    <property type="entry name" value="EAL"/>
    <property type="match status" value="1"/>
</dbReference>
<dbReference type="SUPFAM" id="SSF55785">
    <property type="entry name" value="PYP-like sensor domain (PAS domain)"/>
    <property type="match status" value="2"/>
</dbReference>
<dbReference type="SUPFAM" id="SSF55073">
    <property type="entry name" value="Nucleotide cyclase"/>
    <property type="match status" value="1"/>
</dbReference>
<dbReference type="Pfam" id="PF00497">
    <property type="entry name" value="SBP_bac_3"/>
    <property type="match status" value="1"/>
</dbReference>
<dbReference type="Pfam" id="PF00563">
    <property type="entry name" value="EAL"/>
    <property type="match status" value="1"/>
</dbReference>
<accession>A0ABR6X610</accession>
<feature type="domain" description="PAS" evidence="2">
    <location>
        <begin position="312"/>
        <end position="395"/>
    </location>
</feature>
<feature type="domain" description="PAC" evidence="3">
    <location>
        <begin position="386"/>
        <end position="438"/>
    </location>
</feature>
<dbReference type="SUPFAM" id="SSF53850">
    <property type="entry name" value="Periplasmic binding protein-like II"/>
    <property type="match status" value="1"/>
</dbReference>
<dbReference type="SMART" id="SM00062">
    <property type="entry name" value="PBPb"/>
    <property type="match status" value="1"/>
</dbReference>
<keyword evidence="1" id="KW-0472">Membrane</keyword>
<feature type="domain" description="GGDEF" evidence="5">
    <location>
        <begin position="591"/>
        <end position="730"/>
    </location>
</feature>
<evidence type="ECO:0000313" key="6">
    <source>
        <dbReference type="EMBL" id="MBC3807796.1"/>
    </source>
</evidence>
<dbReference type="SMART" id="SM00267">
    <property type="entry name" value="GGDEF"/>
    <property type="match status" value="1"/>
</dbReference>
<dbReference type="Gene3D" id="3.40.190.10">
    <property type="entry name" value="Periplasmic binding protein-like II"/>
    <property type="match status" value="2"/>
</dbReference>
<dbReference type="PROSITE" id="PS50112">
    <property type="entry name" value="PAS"/>
    <property type="match status" value="2"/>
</dbReference>
<dbReference type="NCBIfam" id="TIGR00254">
    <property type="entry name" value="GGDEF"/>
    <property type="match status" value="1"/>
</dbReference>
<feature type="transmembrane region" description="Helical" evidence="1">
    <location>
        <begin position="259"/>
        <end position="283"/>
    </location>
</feature>
<dbReference type="Pfam" id="PF08448">
    <property type="entry name" value="PAS_4"/>
    <property type="match status" value="1"/>
</dbReference>
<gene>
    <name evidence="6" type="ORF">H8K52_10620</name>
</gene>
<dbReference type="NCBIfam" id="TIGR00229">
    <property type="entry name" value="sensory_box"/>
    <property type="match status" value="2"/>
</dbReference>
<dbReference type="Gene3D" id="3.30.70.270">
    <property type="match status" value="1"/>
</dbReference>
<dbReference type="RefSeq" id="WP_186922874.1">
    <property type="nucleotide sequence ID" value="NZ_JACOFW010000010.1"/>
</dbReference>
<evidence type="ECO:0000313" key="7">
    <source>
        <dbReference type="Proteomes" id="UP000648257"/>
    </source>
</evidence>
<protein>
    <submittedName>
        <fullName evidence="6">EAL domain-containing protein</fullName>
    </submittedName>
</protein>
<dbReference type="SMART" id="SM00086">
    <property type="entry name" value="PAC"/>
    <property type="match status" value="2"/>
</dbReference>
<dbReference type="Proteomes" id="UP000648257">
    <property type="component" value="Unassembled WGS sequence"/>
</dbReference>
<dbReference type="CDD" id="cd13706">
    <property type="entry name" value="PBP2_HisK_like_1"/>
    <property type="match status" value="1"/>
</dbReference>
<organism evidence="6 7">
    <name type="scientific">Undibacterium seohonense</name>
    <dbReference type="NCBI Taxonomy" id="1344950"/>
    <lineage>
        <taxon>Bacteria</taxon>
        <taxon>Pseudomonadati</taxon>
        <taxon>Pseudomonadota</taxon>
        <taxon>Betaproteobacteria</taxon>
        <taxon>Burkholderiales</taxon>
        <taxon>Oxalobacteraceae</taxon>
        <taxon>Undibacterium</taxon>
    </lineage>
</organism>
<sequence>MTANLASGALKSIWKYGFRWLLLLLSAAAGAEPSSIRVVTDNNYPPYVVLGANGVPEGYVVDLWRLWERKTGIKVDFNAIQWSEAQRAMHDQQADVIDMIFRTPVREQLYDFSEPYATLPASIYVDSSIHGVKGIESVRGFTIGVQRGDACVDTLVNQGVTSFLAFKNYDDMLSAAKEGQIKMFCMDDDPASYYLYLHRAQLRFARAFKLYEGQFHWAVNRGNKETYSLIQRGMALITAAERKELRDKWFSEPFEFRPYLRIILIVVLAAFGVTIVAGLWIMLLRRAVRARTAEILQKHEQLQIAARDLRKEEALLRAIIDSSPDAMSLKSPDGIYLDCNAQMLSALNRSKAEVIGQSDEAIFEDRSLVHAIRDNDREVLRNGQPLQYETIIATEDGSNRNLEVVKVLVHDAQGAPAGILTVARDVTERRQIESELRISAVAFEAHDGMMIIDANGVIERVNSSFARITGYPPEEVVGRTPSFLQPGLQLPQFYQEMWSTLLSDGYWQGEVVDRHKEGRYYSLRLSISKVTDAEGQTLRYVGNLQDITAEKAAQELAEHRRLFDALTDLPNRYLIERHITNALNQISANQNSCAVMMIDLDFFHKVNDSLGHGIGDRLLIEMAQRLSHEARDSDMVGRFGGDNFVLVAEKLGEDSERIAEAALGLAETIRRALEMPVLVEGHRIICTASIGIAFHNDGQVGNSEALLRQAEIAMYEAKTNGRNAVRFFESVMQTEIDRRRQIENELREAIDQNQLVLFYQLQVNERCQPIGAEALVRWFHPQRGIISPGEFIPLAEETGLIEPIGRWALATACRQIAEWAHNPATCELVVAVNISPRQLKSANIVGEVISIVRKAGVPAQKLKLEITESMAIDNLNDSMAKLEALKSAGFQISLDDFGTGNSSLNVLTKLPLTQLKIDKSFVDNLPNNHRDAMVAQTIINMGQGLDLHVIAEGVESEAQFNYLLDIGCPAFQGYYFGKPVSADLFEAHLRELETAETQA</sequence>
<dbReference type="PANTHER" id="PTHR44757:SF2">
    <property type="entry name" value="BIOFILM ARCHITECTURE MAINTENANCE PROTEIN MBAA"/>
    <property type="match status" value="1"/>
</dbReference>
<keyword evidence="1" id="KW-1133">Transmembrane helix</keyword>
<dbReference type="InterPro" id="IPR000014">
    <property type="entry name" value="PAS"/>
</dbReference>
<dbReference type="Pfam" id="PF00990">
    <property type="entry name" value="GGDEF"/>
    <property type="match status" value="1"/>
</dbReference>
<feature type="domain" description="PAS" evidence="2">
    <location>
        <begin position="434"/>
        <end position="486"/>
    </location>
</feature>
<feature type="domain" description="PAC" evidence="3">
    <location>
        <begin position="507"/>
        <end position="559"/>
    </location>
</feature>
<dbReference type="InterPro" id="IPR052155">
    <property type="entry name" value="Biofilm_reg_signaling"/>
</dbReference>
<dbReference type="InterPro" id="IPR029787">
    <property type="entry name" value="Nucleotide_cyclase"/>
</dbReference>
<dbReference type="InterPro" id="IPR035919">
    <property type="entry name" value="EAL_sf"/>
</dbReference>
<evidence type="ECO:0000259" key="2">
    <source>
        <dbReference type="PROSITE" id="PS50112"/>
    </source>
</evidence>
<comment type="caution">
    <text evidence="6">The sequence shown here is derived from an EMBL/GenBank/DDBJ whole genome shotgun (WGS) entry which is preliminary data.</text>
</comment>
<proteinExistence type="predicted"/>
<dbReference type="InterPro" id="IPR043128">
    <property type="entry name" value="Rev_trsase/Diguanyl_cyclase"/>
</dbReference>
<dbReference type="CDD" id="cd01949">
    <property type="entry name" value="GGDEF"/>
    <property type="match status" value="1"/>
</dbReference>
<dbReference type="InterPro" id="IPR000700">
    <property type="entry name" value="PAS-assoc_C"/>
</dbReference>
<dbReference type="InterPro" id="IPR035965">
    <property type="entry name" value="PAS-like_dom_sf"/>
</dbReference>
<dbReference type="InterPro" id="IPR001610">
    <property type="entry name" value="PAC"/>
</dbReference>
<evidence type="ECO:0000259" key="5">
    <source>
        <dbReference type="PROSITE" id="PS50887"/>
    </source>
</evidence>
<dbReference type="Gene3D" id="3.30.450.20">
    <property type="entry name" value="PAS domain"/>
    <property type="match status" value="2"/>
</dbReference>
<keyword evidence="7" id="KW-1185">Reference proteome</keyword>
<dbReference type="PROSITE" id="PS50883">
    <property type="entry name" value="EAL"/>
    <property type="match status" value="1"/>
</dbReference>
<keyword evidence="1" id="KW-0812">Transmembrane</keyword>
<dbReference type="CDD" id="cd00130">
    <property type="entry name" value="PAS"/>
    <property type="match status" value="2"/>
</dbReference>
<dbReference type="Gene3D" id="3.20.20.450">
    <property type="entry name" value="EAL domain"/>
    <property type="match status" value="1"/>
</dbReference>
<dbReference type="SUPFAM" id="SSF141868">
    <property type="entry name" value="EAL domain-like"/>
    <property type="match status" value="1"/>
</dbReference>
<evidence type="ECO:0000256" key="1">
    <source>
        <dbReference type="SAM" id="Phobius"/>
    </source>
</evidence>
<dbReference type="PROSITE" id="PS50887">
    <property type="entry name" value="GGDEF"/>
    <property type="match status" value="1"/>
</dbReference>
<evidence type="ECO:0000259" key="3">
    <source>
        <dbReference type="PROSITE" id="PS50113"/>
    </source>
</evidence>
<dbReference type="Pfam" id="PF13426">
    <property type="entry name" value="PAS_9"/>
    <property type="match status" value="1"/>
</dbReference>
<name>A0ABR6X610_9BURK</name>
<feature type="domain" description="EAL" evidence="4">
    <location>
        <begin position="739"/>
        <end position="993"/>
    </location>
</feature>
<dbReference type="SMART" id="SM00052">
    <property type="entry name" value="EAL"/>
    <property type="match status" value="1"/>
</dbReference>
<dbReference type="SMART" id="SM00091">
    <property type="entry name" value="PAS"/>
    <property type="match status" value="2"/>
</dbReference>
<dbReference type="InterPro" id="IPR001633">
    <property type="entry name" value="EAL_dom"/>
</dbReference>
<dbReference type="EMBL" id="JACOFW010000010">
    <property type="protein sequence ID" value="MBC3807796.1"/>
    <property type="molecule type" value="Genomic_DNA"/>
</dbReference>